<organism evidence="4 5">
    <name type="scientific">Paenibacillus sediminis</name>
    <dbReference type="NCBI Taxonomy" id="664909"/>
    <lineage>
        <taxon>Bacteria</taxon>
        <taxon>Bacillati</taxon>
        <taxon>Bacillota</taxon>
        <taxon>Bacilli</taxon>
        <taxon>Bacillales</taxon>
        <taxon>Paenibacillaceae</taxon>
        <taxon>Paenibacillus</taxon>
    </lineage>
</organism>
<accession>A0ABS4H555</accession>
<dbReference type="SUPFAM" id="SSF53800">
    <property type="entry name" value="Chelatase"/>
    <property type="match status" value="1"/>
</dbReference>
<keyword evidence="2" id="KW-0456">Lyase</keyword>
<dbReference type="Proteomes" id="UP001519273">
    <property type="component" value="Unassembled WGS sequence"/>
</dbReference>
<dbReference type="InterPro" id="IPR002762">
    <property type="entry name" value="CbiX-like"/>
</dbReference>
<keyword evidence="1" id="KW-0479">Metal-binding</keyword>
<evidence type="ECO:0000256" key="1">
    <source>
        <dbReference type="ARBA" id="ARBA00022723"/>
    </source>
</evidence>
<dbReference type="PANTHER" id="PTHR33542:SF3">
    <property type="entry name" value="SIROHYDROCHLORIN FERROCHELATASE, CHLOROPLASTIC"/>
    <property type="match status" value="1"/>
</dbReference>
<dbReference type="CDD" id="cd03416">
    <property type="entry name" value="CbiX_SirB_N"/>
    <property type="match status" value="1"/>
</dbReference>
<keyword evidence="5" id="KW-1185">Reference proteome</keyword>
<name>A0ABS4H555_9BACL</name>
<sequence length="263" mass="30303">MNKPGVLIISHGSRESSWVTLVDEAVTQLEEQIKQQQLKNLQVEASFLELVEGRLIQDGIRRLEEQGVTDIFVIPLFVSSGSTHVDEIAYALGVKEQPELETDLERFDFRAHIHYGKPVDDDAEVAQMIWDKVKHLSARPDREVIVIVGHGSRYDWFRQRWVHGISSLAERVQHISGVAYADYGLLNPESVRERVEYWSQERGYTVIVAPLFLSEGYFLNTAIPDRLRGLSYQYAGKALLPHPFLPKWTLKQIRSFLNERQYD</sequence>
<dbReference type="Gene3D" id="3.40.50.1400">
    <property type="match status" value="2"/>
</dbReference>
<dbReference type="Pfam" id="PF01903">
    <property type="entry name" value="CbiX"/>
    <property type="match status" value="1"/>
</dbReference>
<protein>
    <submittedName>
        <fullName evidence="4">Sirohydrochlorin ferrochelatase</fullName>
    </submittedName>
</protein>
<evidence type="ECO:0000256" key="3">
    <source>
        <dbReference type="SAM" id="Coils"/>
    </source>
</evidence>
<dbReference type="PANTHER" id="PTHR33542">
    <property type="entry name" value="SIROHYDROCHLORIN FERROCHELATASE, CHLOROPLASTIC"/>
    <property type="match status" value="1"/>
</dbReference>
<dbReference type="InterPro" id="IPR050963">
    <property type="entry name" value="Sirohydro_Cobaltochel/CbiX"/>
</dbReference>
<evidence type="ECO:0000313" key="5">
    <source>
        <dbReference type="Proteomes" id="UP001519273"/>
    </source>
</evidence>
<reference evidence="4 5" key="1">
    <citation type="submission" date="2021-03" db="EMBL/GenBank/DDBJ databases">
        <title>Genomic Encyclopedia of Type Strains, Phase IV (KMG-IV): sequencing the most valuable type-strain genomes for metagenomic binning, comparative biology and taxonomic classification.</title>
        <authorList>
            <person name="Goeker M."/>
        </authorList>
    </citation>
    <scope>NUCLEOTIDE SEQUENCE [LARGE SCALE GENOMIC DNA]</scope>
    <source>
        <strain evidence="4 5">DSM 23491</strain>
    </source>
</reference>
<gene>
    <name evidence="4" type="ORF">J2Z20_002582</name>
</gene>
<evidence type="ECO:0000313" key="4">
    <source>
        <dbReference type="EMBL" id="MBP1937669.1"/>
    </source>
</evidence>
<dbReference type="EMBL" id="JAGGKP010000006">
    <property type="protein sequence ID" value="MBP1937669.1"/>
    <property type="molecule type" value="Genomic_DNA"/>
</dbReference>
<keyword evidence="3" id="KW-0175">Coiled coil</keyword>
<feature type="coiled-coil region" evidence="3">
    <location>
        <begin position="19"/>
        <end position="46"/>
    </location>
</feature>
<comment type="caution">
    <text evidence="4">The sequence shown here is derived from an EMBL/GenBank/DDBJ whole genome shotgun (WGS) entry which is preliminary data.</text>
</comment>
<dbReference type="RefSeq" id="WP_209850690.1">
    <property type="nucleotide sequence ID" value="NZ_CBCRVE010000007.1"/>
</dbReference>
<evidence type="ECO:0000256" key="2">
    <source>
        <dbReference type="ARBA" id="ARBA00023239"/>
    </source>
</evidence>
<proteinExistence type="predicted"/>